<dbReference type="PANTHER" id="PTHR42966:SF2">
    <property type="entry name" value="PSEUDAMINIC ACID SYNTHASE"/>
    <property type="match status" value="1"/>
</dbReference>
<dbReference type="SUPFAM" id="SSF51569">
    <property type="entry name" value="Aldolase"/>
    <property type="match status" value="1"/>
</dbReference>
<dbReference type="InterPro" id="IPR013785">
    <property type="entry name" value="Aldolase_TIM"/>
</dbReference>
<proteinExistence type="predicted"/>
<dbReference type="InterPro" id="IPR057736">
    <property type="entry name" value="SAF_PseI/NeuA/NeuB"/>
</dbReference>
<dbReference type="InterPro" id="IPR013132">
    <property type="entry name" value="PseI/NeuA/B-like_N"/>
</dbReference>
<dbReference type="InterPro" id="IPR020030">
    <property type="entry name" value="Pseudaminic_synth_PseI"/>
</dbReference>
<dbReference type="Gene3D" id="3.20.20.70">
    <property type="entry name" value="Aldolase class I"/>
    <property type="match status" value="1"/>
</dbReference>
<protein>
    <submittedName>
        <fullName evidence="2">Pseudaminic acid synthase</fullName>
    </submittedName>
</protein>
<dbReference type="Gene3D" id="3.90.1210.10">
    <property type="entry name" value="Antifreeze-like/N-acetylneuraminic acid synthase C-terminal domain"/>
    <property type="match status" value="1"/>
</dbReference>
<dbReference type="RefSeq" id="WP_345293381.1">
    <property type="nucleotide sequence ID" value="NZ_BAABFV010000002.1"/>
</dbReference>
<reference evidence="3" key="1">
    <citation type="journal article" date="2019" name="Int. J. Syst. Evol. Microbiol.">
        <title>The Global Catalogue of Microorganisms (GCM) 10K type strain sequencing project: providing services to taxonomists for standard genome sequencing and annotation.</title>
        <authorList>
            <consortium name="The Broad Institute Genomics Platform"/>
            <consortium name="The Broad Institute Genome Sequencing Center for Infectious Disease"/>
            <person name="Wu L."/>
            <person name="Ma J."/>
        </authorList>
    </citation>
    <scope>NUCLEOTIDE SEQUENCE [LARGE SCALE GENOMIC DNA]</scope>
    <source>
        <strain evidence="3">JCM 17728</strain>
    </source>
</reference>
<dbReference type="PANTHER" id="PTHR42966">
    <property type="entry name" value="N-ACETYLNEURAMINATE SYNTHASE"/>
    <property type="match status" value="1"/>
</dbReference>
<comment type="caution">
    <text evidence="2">The sequence shown here is derived from an EMBL/GenBank/DDBJ whole genome shotgun (WGS) entry which is preliminary data.</text>
</comment>
<accession>A0ABP8INT2</accession>
<organism evidence="2 3">
    <name type="scientific">Kangiella marina</name>
    <dbReference type="NCBI Taxonomy" id="1079178"/>
    <lineage>
        <taxon>Bacteria</taxon>
        <taxon>Pseudomonadati</taxon>
        <taxon>Pseudomonadota</taxon>
        <taxon>Gammaproteobacteria</taxon>
        <taxon>Kangiellales</taxon>
        <taxon>Kangiellaceae</taxon>
        <taxon>Kangiella</taxon>
    </lineage>
</organism>
<evidence type="ECO:0000259" key="1">
    <source>
        <dbReference type="PROSITE" id="PS50844"/>
    </source>
</evidence>
<dbReference type="InterPro" id="IPR036732">
    <property type="entry name" value="AFP_Neu5c_C_sf"/>
</dbReference>
<dbReference type="PROSITE" id="PS50844">
    <property type="entry name" value="AFP_LIKE"/>
    <property type="match status" value="1"/>
</dbReference>
<dbReference type="Pfam" id="PF03102">
    <property type="entry name" value="NeuB"/>
    <property type="match status" value="1"/>
</dbReference>
<name>A0ABP8INT2_9GAMM</name>
<sequence>MKTNYIEIDGRKIGHGNPPYIIAELSANHNGDINRAFDILKMAKECGADAIKIQTYTQDTLTIDCDKDDFKIKGGLWDNRTLYDLYTEAHMPWEWHEPLFKKANELGITIFSSPFDFTAVDLLEELGAPAYKIASFEAIDIPLIEYVAKTGKPMIISTGMADEEEIQEAVDAARNGGCNELVVLHCVSGYPAPAEDYNLATIPDMAQRFDVLTGLSDHTIDNTTAIASVALGACMIEKHVTLDRNGGGPDDSFSLEKPELIQLCRDSKIAWQAMGKVNYERKESEKNNMIFRRSLYVVKDIAKGELFTQVNVRSIRPGYGVKPKYLKEIIGLTSKKDIKAGTPVTEEMIGL</sequence>
<dbReference type="InterPro" id="IPR006190">
    <property type="entry name" value="SAF_AFP_Neu5Ac"/>
</dbReference>
<dbReference type="NCBIfam" id="TIGR03586">
    <property type="entry name" value="PseI"/>
    <property type="match status" value="1"/>
</dbReference>
<dbReference type="SUPFAM" id="SSF51269">
    <property type="entry name" value="AFP III-like domain"/>
    <property type="match status" value="1"/>
</dbReference>
<dbReference type="SMART" id="SM00858">
    <property type="entry name" value="SAF"/>
    <property type="match status" value="1"/>
</dbReference>
<dbReference type="Pfam" id="PF08666">
    <property type="entry name" value="SAF"/>
    <property type="match status" value="1"/>
</dbReference>
<keyword evidence="3" id="KW-1185">Reference proteome</keyword>
<dbReference type="CDD" id="cd11615">
    <property type="entry name" value="SAF_NeuB_like"/>
    <property type="match status" value="1"/>
</dbReference>
<gene>
    <name evidence="2" type="primary">pseI</name>
    <name evidence="2" type="ORF">GCM10023151_21140</name>
</gene>
<feature type="domain" description="AFP-like" evidence="1">
    <location>
        <begin position="294"/>
        <end position="351"/>
    </location>
</feature>
<evidence type="ECO:0000313" key="2">
    <source>
        <dbReference type="EMBL" id="GAA4364655.1"/>
    </source>
</evidence>
<dbReference type="Proteomes" id="UP001501011">
    <property type="component" value="Unassembled WGS sequence"/>
</dbReference>
<dbReference type="EMBL" id="BAABFV010000002">
    <property type="protein sequence ID" value="GAA4364655.1"/>
    <property type="molecule type" value="Genomic_DNA"/>
</dbReference>
<evidence type="ECO:0000313" key="3">
    <source>
        <dbReference type="Proteomes" id="UP001501011"/>
    </source>
</evidence>
<dbReference type="InterPro" id="IPR013974">
    <property type="entry name" value="SAF"/>
</dbReference>
<dbReference type="InterPro" id="IPR051690">
    <property type="entry name" value="PseI-like"/>
</dbReference>